<feature type="region of interest" description="Disordered" evidence="7">
    <location>
        <begin position="1443"/>
        <end position="1471"/>
    </location>
</feature>
<dbReference type="CDD" id="cd04301">
    <property type="entry name" value="NAT_SF"/>
    <property type="match status" value="1"/>
</dbReference>
<dbReference type="OMA" id="DGNLHDQ"/>
<dbReference type="InterPro" id="IPR001965">
    <property type="entry name" value="Znf_PHD"/>
</dbReference>
<dbReference type="InterPro" id="IPR013083">
    <property type="entry name" value="Znf_RING/FYVE/PHD"/>
</dbReference>
<feature type="compositionally biased region" description="Basic residues" evidence="7">
    <location>
        <begin position="46"/>
        <end position="55"/>
    </location>
</feature>
<organism evidence="9 10">
    <name type="scientific">Manihot esculenta</name>
    <name type="common">Cassava</name>
    <name type="synonym">Jatropha manihot</name>
    <dbReference type="NCBI Taxonomy" id="3983"/>
    <lineage>
        <taxon>Eukaryota</taxon>
        <taxon>Viridiplantae</taxon>
        <taxon>Streptophyta</taxon>
        <taxon>Embryophyta</taxon>
        <taxon>Tracheophyta</taxon>
        <taxon>Spermatophyta</taxon>
        <taxon>Magnoliopsida</taxon>
        <taxon>eudicotyledons</taxon>
        <taxon>Gunneridae</taxon>
        <taxon>Pentapetalae</taxon>
        <taxon>rosids</taxon>
        <taxon>fabids</taxon>
        <taxon>Malpighiales</taxon>
        <taxon>Euphorbiaceae</taxon>
        <taxon>Crotonoideae</taxon>
        <taxon>Manihoteae</taxon>
        <taxon>Manihot</taxon>
    </lineage>
</organism>
<comment type="caution">
    <text evidence="9">The sequence shown here is derived from an EMBL/GenBank/DDBJ whole genome shotgun (WGS) entry which is preliminary data.</text>
</comment>
<dbReference type="Pfam" id="PF22970">
    <property type="entry name" value="DUF7028"/>
    <property type="match status" value="1"/>
</dbReference>
<dbReference type="InterPro" id="IPR056511">
    <property type="entry name" value="IDM1_C"/>
</dbReference>
<feature type="compositionally biased region" description="Polar residues" evidence="7">
    <location>
        <begin position="545"/>
        <end position="573"/>
    </location>
</feature>
<dbReference type="STRING" id="3983.A0A2C9WA05"/>
<feature type="domain" description="PHD-type" evidence="8">
    <location>
        <begin position="733"/>
        <end position="778"/>
    </location>
</feature>
<feature type="compositionally biased region" description="Basic and acidic residues" evidence="7">
    <location>
        <begin position="500"/>
        <end position="542"/>
    </location>
</feature>
<sequence length="1471" mass="162405">MEEGRRSGDPSGAMVKNRSSSGCLIVRKKGNDGMGGVGSSGSRKVLASKKEKKRARMDMSDSGSSDELLMPSRRRVAAETLRVCNGLSLYDKGIVEENDIGRKRSRGEKIRINDVDMIDRNGDDFSERKRNKLDVFEFDEYDGNDGEMIRRNRFDEDGMEGRRIFGSMMAGRSGNEREYETGSSRHPVVDRRKSSYFERTSGLNRADHGGREGAPSSMSFYRDKYDKDEPIRVQGKNGVLKVMVNKKKVDGSLKSYDRLEAEEKRKGAKMKNTVRRNDLIRSSLYPESKSADKGSSFAGTLKKPMNMLRSSSARNGKVRDRDSEDSDSSLKLGLKDMEARKSLRTPLPTKNHKGPEVDSEDSDTSTKLGLKNAEAHKTMKRASNDGEISPCNQLQSAKIGKVKRGTGTEKQKLREHIRGMLLNAGWTIDYRPRRNRDYLDAVYINPTGTAYWSIIKAYDALLKQLNDEEEEAKSKADGCPFTPLSDEVLSQLTRKTRKKMEKEMKRKQRNESDNARETAARRSSSSRHDEESMDSGSHEEKLSSFIKQSGKSLKSRTNGNSFLNVNTKGQSSTRHLHDDMEKIPSGSSSHQGRKSRKLGRCTLLVRNSNEGLNSESGGFVPYAGKRTLLSWLIDCGTVQLSQKVRYMNRRRTKVMLEGWVNRDGIHCGCCSKILTVSKFEIHAGSKLRQPFQNIYLDSGVSVLECQIDAWNRQESIEHIGFHSVDIDGDDPNDDTCGLCGDGGDLICCDGCPSTFHQSCLDIQMLPPGDWHCPNCTCKFCGVASENIYQEDEATVCELQACSMCAKKYHKTCVLGMDALSVDSNSSFTCFCGNTCRELFEQLQKNLGVKHELEAGYSWSLIHRTDIDLDISPQGLPQRVESNSKLAIALSVMDECFLPIVDRRSGINLINNVLYNCGSNFNRLNYSGFYAAILERGDEIISAASIRFHGTQLAEMPFIGTRHTYRRQGMCRRLFCAIESALRSLKVQKLIIPAISELTNTWTGVFGFTTLDEPLKQEVKSINMLVFPGIDMLQKQLFDQENIDGNKSTSSGDEGMECKDGQHIQPEVAVKSDIDSSAMHDDLNECDNGGLECASGTNDEVAASNSGSECMGIPLNDVSVISSSLDASLEPKNPVLLKETVNADSDSGDQLDETALEKKSLCVSDTSHYDLDKMENKADSNFPAGDNTQSCSEGDASPMNSDSRCLGVSLDDTSVMSSSLVASNDLKNSVSIERNTCADFESGDKLAELTSDRKRLIISDVSGDRQEENKPELASLVKENIQYCEEGNVGDAHGLNLNETTSGEHKISISIEEAKSVVYQLENEFSELASQGEHHFDLGANHSAVDMETKPLVDSLIKTRSQSSTEDVHTVNTDVACIESVPPTTDSTVDNSNGKVDEGSVVSVSASNGANGNSMQVNFEPNDEIACEGGSKLDVASEAVSETKQCEVRSPHAPADDFRTDMREGKTESCSV</sequence>
<feature type="region of interest" description="Disordered" evidence="7">
    <location>
        <begin position="473"/>
        <end position="596"/>
    </location>
</feature>
<evidence type="ECO:0000313" key="10">
    <source>
        <dbReference type="Proteomes" id="UP000091857"/>
    </source>
</evidence>
<accession>A0A2C9WA05</accession>
<comment type="subcellular location">
    <subcellularLocation>
        <location evidence="1">Nucleus</location>
    </subcellularLocation>
</comment>
<dbReference type="InterPro" id="IPR019786">
    <property type="entry name" value="Zinc_finger_PHD-type_CS"/>
</dbReference>
<dbReference type="SUPFAM" id="SSF57903">
    <property type="entry name" value="FYVE/PHD zinc finger"/>
    <property type="match status" value="1"/>
</dbReference>
<dbReference type="InterPro" id="IPR019787">
    <property type="entry name" value="Znf_PHD-finger"/>
</dbReference>
<dbReference type="InterPro" id="IPR042163">
    <property type="entry name" value="PHF12"/>
</dbReference>
<dbReference type="EMBL" id="CM004389">
    <property type="protein sequence ID" value="OAY55770.1"/>
    <property type="molecule type" value="Genomic_DNA"/>
</dbReference>
<dbReference type="PROSITE" id="PS50016">
    <property type="entry name" value="ZF_PHD_2"/>
    <property type="match status" value="1"/>
</dbReference>
<evidence type="ECO:0000256" key="3">
    <source>
        <dbReference type="ARBA" id="ARBA00022771"/>
    </source>
</evidence>
<evidence type="ECO:0000256" key="5">
    <source>
        <dbReference type="ARBA" id="ARBA00023242"/>
    </source>
</evidence>
<keyword evidence="3 6" id="KW-0863">Zinc-finger</keyword>
<dbReference type="Pfam" id="PF23209">
    <property type="entry name" value="IDM1_C"/>
    <property type="match status" value="1"/>
</dbReference>
<dbReference type="SMART" id="SM00249">
    <property type="entry name" value="PHD"/>
    <property type="match status" value="1"/>
</dbReference>
<evidence type="ECO:0000256" key="1">
    <source>
        <dbReference type="ARBA" id="ARBA00004123"/>
    </source>
</evidence>
<dbReference type="Pfam" id="PF16135">
    <property type="entry name" value="TDBD"/>
    <property type="match status" value="1"/>
</dbReference>
<dbReference type="Pfam" id="PF00628">
    <property type="entry name" value="PHD"/>
    <property type="match status" value="1"/>
</dbReference>
<evidence type="ECO:0000259" key="8">
    <source>
        <dbReference type="PROSITE" id="PS50016"/>
    </source>
</evidence>
<evidence type="ECO:0000256" key="7">
    <source>
        <dbReference type="SAM" id="MobiDB-lite"/>
    </source>
</evidence>
<name>A0A2C9WA05_MANES</name>
<dbReference type="Gene3D" id="3.30.40.10">
    <property type="entry name" value="Zinc/RING finger domain, C3HC4 (zinc finger)"/>
    <property type="match status" value="1"/>
</dbReference>
<dbReference type="SUPFAM" id="SSF55729">
    <property type="entry name" value="Acyl-CoA N-acyltransferases (Nat)"/>
    <property type="match status" value="1"/>
</dbReference>
<gene>
    <name evidence="9" type="ORF">MANES_03G178900v8</name>
</gene>
<reference evidence="10" key="1">
    <citation type="journal article" date="2016" name="Nat. Biotechnol.">
        <title>Sequencing wild and cultivated cassava and related species reveals extensive interspecific hybridization and genetic diversity.</title>
        <authorList>
            <person name="Bredeson J.V."/>
            <person name="Lyons J.B."/>
            <person name="Prochnik S.E."/>
            <person name="Wu G.A."/>
            <person name="Ha C.M."/>
            <person name="Edsinger-Gonzales E."/>
            <person name="Grimwood J."/>
            <person name="Schmutz J."/>
            <person name="Rabbi I.Y."/>
            <person name="Egesi C."/>
            <person name="Nauluvula P."/>
            <person name="Lebot V."/>
            <person name="Ndunguru J."/>
            <person name="Mkamilo G."/>
            <person name="Bart R.S."/>
            <person name="Setter T.L."/>
            <person name="Gleadow R.M."/>
            <person name="Kulakow P."/>
            <person name="Ferguson M.E."/>
            <person name="Rounsley S."/>
            <person name="Rokhsar D.S."/>
        </authorList>
    </citation>
    <scope>NUCLEOTIDE SEQUENCE [LARGE SCALE GENOMIC DNA]</scope>
    <source>
        <strain evidence="10">cv. AM560-2</strain>
    </source>
</reference>
<evidence type="ECO:0000256" key="4">
    <source>
        <dbReference type="ARBA" id="ARBA00022833"/>
    </source>
</evidence>
<dbReference type="PANTHER" id="PTHR46309:SF1">
    <property type="entry name" value="PHD FINGER PROTEIN 12"/>
    <property type="match status" value="1"/>
</dbReference>
<dbReference type="CDD" id="cd15532">
    <property type="entry name" value="PHD2_CHD_II"/>
    <property type="match status" value="1"/>
</dbReference>
<keyword evidence="10" id="KW-1185">Reference proteome</keyword>
<protein>
    <recommendedName>
        <fullName evidence="8">PHD-type domain-containing protein</fullName>
    </recommendedName>
</protein>
<feature type="compositionally biased region" description="Polar residues" evidence="7">
    <location>
        <begin position="1185"/>
        <end position="1202"/>
    </location>
</feature>
<evidence type="ECO:0000256" key="6">
    <source>
        <dbReference type="PROSITE-ProRule" id="PRU00146"/>
    </source>
</evidence>
<feature type="region of interest" description="Disordered" evidence="7">
    <location>
        <begin position="1174"/>
        <end position="1203"/>
    </location>
</feature>
<dbReference type="OrthoDB" id="429143at2759"/>
<dbReference type="GO" id="GO:0008270">
    <property type="term" value="F:zinc ion binding"/>
    <property type="evidence" value="ECO:0007669"/>
    <property type="project" value="UniProtKB-KW"/>
</dbReference>
<dbReference type="InterPro" id="IPR032308">
    <property type="entry name" value="TDBD"/>
</dbReference>
<dbReference type="GO" id="GO:0005634">
    <property type="term" value="C:nucleus"/>
    <property type="evidence" value="ECO:0000318"/>
    <property type="project" value="GO_Central"/>
</dbReference>
<feature type="compositionally biased region" description="Polar residues" evidence="7">
    <location>
        <begin position="1042"/>
        <end position="1051"/>
    </location>
</feature>
<dbReference type="GO" id="GO:0003714">
    <property type="term" value="F:transcription corepressor activity"/>
    <property type="evidence" value="ECO:0000318"/>
    <property type="project" value="GO_Central"/>
</dbReference>
<dbReference type="PANTHER" id="PTHR46309">
    <property type="entry name" value="PHD FINGER PROTEIN 12"/>
    <property type="match status" value="1"/>
</dbReference>
<proteinExistence type="predicted"/>
<dbReference type="InterPro" id="IPR016181">
    <property type="entry name" value="Acyl_CoA_acyltransferase"/>
</dbReference>
<feature type="region of interest" description="Disordered" evidence="7">
    <location>
        <begin position="263"/>
        <end position="367"/>
    </location>
</feature>
<keyword evidence="2" id="KW-0479">Metal-binding</keyword>
<dbReference type="GO" id="GO:0006357">
    <property type="term" value="P:regulation of transcription by RNA polymerase II"/>
    <property type="evidence" value="ECO:0000318"/>
    <property type="project" value="GO_Central"/>
</dbReference>
<evidence type="ECO:0000313" key="9">
    <source>
        <dbReference type="EMBL" id="OAY55770.1"/>
    </source>
</evidence>
<dbReference type="Gramene" id="Manes.03G178900.1.v8.1">
    <property type="protein sequence ID" value="Manes.03G178900.1.v8.1.CDS"/>
    <property type="gene ID" value="Manes.03G178900.v8.1"/>
</dbReference>
<dbReference type="InterPro" id="IPR011011">
    <property type="entry name" value="Znf_FYVE_PHD"/>
</dbReference>
<dbReference type="Proteomes" id="UP000091857">
    <property type="component" value="Chromosome 3"/>
</dbReference>
<keyword evidence="4" id="KW-0862">Zinc</keyword>
<feature type="region of interest" description="Disordered" evidence="7">
    <location>
        <begin position="1042"/>
        <end position="1063"/>
    </location>
</feature>
<evidence type="ECO:0000256" key="2">
    <source>
        <dbReference type="ARBA" id="ARBA00022723"/>
    </source>
</evidence>
<feature type="region of interest" description="Disordered" evidence="7">
    <location>
        <begin position="1"/>
        <end position="68"/>
    </location>
</feature>
<dbReference type="InterPro" id="IPR054292">
    <property type="entry name" value="DUF7028"/>
</dbReference>
<keyword evidence="5" id="KW-0539">Nucleus</keyword>
<dbReference type="PROSITE" id="PS01359">
    <property type="entry name" value="ZF_PHD_1"/>
    <property type="match status" value="1"/>
</dbReference>